<dbReference type="Proteomes" id="UP001054837">
    <property type="component" value="Unassembled WGS sequence"/>
</dbReference>
<protein>
    <submittedName>
        <fullName evidence="1">Uncharacterized protein</fullName>
    </submittedName>
</protein>
<name>A0AAV4RZG5_9ARAC</name>
<evidence type="ECO:0000313" key="1">
    <source>
        <dbReference type="EMBL" id="GIY25685.1"/>
    </source>
</evidence>
<accession>A0AAV4RZG5</accession>
<dbReference type="AlphaFoldDB" id="A0AAV4RZG5"/>
<gene>
    <name evidence="1" type="ORF">CDAR_263581</name>
</gene>
<sequence length="91" mass="10597">MFYASPGIPGRRPQKEHVNKKIPFLMPSKAAESALLSLTTCHLLDKKHLRRTRSRKKDCLFLMCHSSGIWNRAQLSQLRSTKMLQQEKRFS</sequence>
<keyword evidence="2" id="KW-1185">Reference proteome</keyword>
<comment type="caution">
    <text evidence="1">The sequence shown here is derived from an EMBL/GenBank/DDBJ whole genome shotgun (WGS) entry which is preliminary data.</text>
</comment>
<evidence type="ECO:0000313" key="2">
    <source>
        <dbReference type="Proteomes" id="UP001054837"/>
    </source>
</evidence>
<proteinExistence type="predicted"/>
<dbReference type="EMBL" id="BPLQ01006841">
    <property type="protein sequence ID" value="GIY25685.1"/>
    <property type="molecule type" value="Genomic_DNA"/>
</dbReference>
<reference evidence="1 2" key="1">
    <citation type="submission" date="2021-06" db="EMBL/GenBank/DDBJ databases">
        <title>Caerostris darwini draft genome.</title>
        <authorList>
            <person name="Kono N."/>
            <person name="Arakawa K."/>
        </authorList>
    </citation>
    <scope>NUCLEOTIDE SEQUENCE [LARGE SCALE GENOMIC DNA]</scope>
</reference>
<organism evidence="1 2">
    <name type="scientific">Caerostris darwini</name>
    <dbReference type="NCBI Taxonomy" id="1538125"/>
    <lineage>
        <taxon>Eukaryota</taxon>
        <taxon>Metazoa</taxon>
        <taxon>Ecdysozoa</taxon>
        <taxon>Arthropoda</taxon>
        <taxon>Chelicerata</taxon>
        <taxon>Arachnida</taxon>
        <taxon>Araneae</taxon>
        <taxon>Araneomorphae</taxon>
        <taxon>Entelegynae</taxon>
        <taxon>Araneoidea</taxon>
        <taxon>Araneidae</taxon>
        <taxon>Caerostris</taxon>
    </lineage>
</organism>